<evidence type="ECO:0000256" key="1">
    <source>
        <dbReference type="ARBA" id="ARBA00022670"/>
    </source>
</evidence>
<protein>
    <submittedName>
        <fullName evidence="5">Putative secreted protein (Por secretion system target)</fullName>
    </submittedName>
</protein>
<dbReference type="Gene3D" id="2.60.120.260">
    <property type="entry name" value="Galactose-binding domain-like"/>
    <property type="match status" value="1"/>
</dbReference>
<comment type="caution">
    <text evidence="5">The sequence shown here is derived from an EMBL/GenBank/DDBJ whole genome shotgun (WGS) entry which is preliminary data.</text>
</comment>
<dbReference type="EMBL" id="PVYX01000001">
    <property type="protein sequence ID" value="PRX57344.1"/>
    <property type="molecule type" value="Genomic_DNA"/>
</dbReference>
<reference evidence="5 6" key="1">
    <citation type="submission" date="2018-03" db="EMBL/GenBank/DDBJ databases">
        <title>Genomic Encyclopedia of Archaeal and Bacterial Type Strains, Phase II (KMG-II): from individual species to whole genera.</title>
        <authorList>
            <person name="Goeker M."/>
        </authorList>
    </citation>
    <scope>NUCLEOTIDE SEQUENCE [LARGE SCALE GENOMIC DNA]</scope>
    <source>
        <strain evidence="5 6">DSM 25027</strain>
    </source>
</reference>
<evidence type="ECO:0000256" key="3">
    <source>
        <dbReference type="ARBA" id="ARBA00022801"/>
    </source>
</evidence>
<dbReference type="InterPro" id="IPR008979">
    <property type="entry name" value="Galactose-bd-like_sf"/>
</dbReference>
<accession>A0A2T0MIC9</accession>
<name>A0A2T0MIC9_9FLAO</name>
<dbReference type="Gene3D" id="2.60.40.10">
    <property type="entry name" value="Immunoglobulins"/>
    <property type="match status" value="2"/>
</dbReference>
<dbReference type="SUPFAM" id="SSF49785">
    <property type="entry name" value="Galactose-binding domain-like"/>
    <property type="match status" value="1"/>
</dbReference>
<evidence type="ECO:0000313" key="5">
    <source>
        <dbReference type="EMBL" id="PRX57344.1"/>
    </source>
</evidence>
<keyword evidence="2" id="KW-0732">Signal</keyword>
<gene>
    <name evidence="5" type="ORF">CLV81_1347</name>
</gene>
<feature type="domain" description="P/Homo B" evidence="4">
    <location>
        <begin position="823"/>
        <end position="992"/>
    </location>
</feature>
<dbReference type="SUPFAM" id="SSF55486">
    <property type="entry name" value="Metalloproteases ('zincins'), catalytic domain"/>
    <property type="match status" value="1"/>
</dbReference>
<sequence>MDRFTPHLCMRAKLHLVCSITIFFSFFYTSAQQQYWSQSSGSGMKSISLGNIKSENTVFTLNTLDFEKDLNALSASKSTTNLVYLPKASGDIIPFKLQEKSVLHPELAKKFPNIKSYVGQSVDGKYRVRLSSSHKGLQSMIVQLDGLEATFMEPVLGQKGTYVVYDKHNSAKTAFVCGTEKIKQQVQKTLNPLVDDQVLRTFRIAVSTTGEYTDYHGGTVADALAAINATLTRVNEVFETDLGATLELIANNDLVIFTNAATDPYNGNLNAQTQSTLTSTIGEANYDVGHLFARAQQGQDNGNAGFIGSVCQDNRKGSAFASGFIPEGDVFDLDFVAHELGHQFGANHTWSFESEGTGVQAEPASGTTIMGYAGIVPGNNVEPNGDDYFHYNSIVQIRDYLETVSCGVSSGLSNNPPSVTPIGDFIIPKGTAFVLEGIATDPDPGDVLTYTWEQIDDGVVTTGSFGPENPVGANFRSLPPSTNPARYFPRLSRVAQGNLTQTNPPQSGAWETVSNIQRDLSFALTVRDNALGGGQVISDILDVKVINSAGPFEVTSQGANVTYDAGTIQTVTWDVADTDVSPVNAQTVDIFLSIDGGLSFPITLLENTVNDGSEEVLLPGDVTSTARVMVKASDNVFFAMNSSNFTIQASEVVLDFESLSYEVCEPNDLVIPFNYQTFNGFNETSTFSADVPVGMSAVFSPIQSNTNNTPVDLTLSGTNAVAPGEYVITVRSESASQTTEVDLTVNVQNTTFSNVTLISPSDTATDVSLQTEFNWQIEPNSGSYDIEIATDAGFTNIVEADNTVLNNYKTNSLLPDTNYFWRIRPQNDCGQGSFSSPFSFNTINVNCQNKETSDTPISISSAGVSTQTATVQFIDDLPVADINVNLILNHTFVGDLVINLISPLGTKVALLANTCGDLNNINATFDDDGAEIVCSGNPVISGTVKPVGDLSAFRGEPTFGEWTLEVRDTAPGDGGSIQSFSLEICAEGEFRPDDDGDGVFDDGDDLCLGTPEGVEVDVTGCPVNRLPTDNFLVEINSESCRNNNDGTVEITPVNASLLYTAVLDNGSSTLNSDFSSSGLFENLSAGTYRLCISATDGSITYQETCFDVVLTEPEPLSVVASAEGGTASLILDGGTLYNVELNGIVTQTEDSQIELNLKNGLNTLRVSTALPCQGTFVKTFIVGSVGILYPNPVGEETKLFVNELRGDVNLKVYSVTGRLVMEDNRTMNASELIMDFSSLSTGTYYLRIEGEGFNDVFKMIKQ</sequence>
<evidence type="ECO:0000313" key="6">
    <source>
        <dbReference type="Proteomes" id="UP000237640"/>
    </source>
</evidence>
<dbReference type="AlphaFoldDB" id="A0A2T0MIC9"/>
<dbReference type="GO" id="GO:0004252">
    <property type="term" value="F:serine-type endopeptidase activity"/>
    <property type="evidence" value="ECO:0007669"/>
    <property type="project" value="InterPro"/>
</dbReference>
<keyword evidence="1" id="KW-0645">Protease</keyword>
<dbReference type="GO" id="GO:0008237">
    <property type="term" value="F:metallopeptidase activity"/>
    <property type="evidence" value="ECO:0007669"/>
    <property type="project" value="InterPro"/>
</dbReference>
<dbReference type="Pfam" id="PF01483">
    <property type="entry name" value="P_proprotein"/>
    <property type="match status" value="1"/>
</dbReference>
<dbReference type="GO" id="GO:0006508">
    <property type="term" value="P:proteolysis"/>
    <property type="evidence" value="ECO:0007669"/>
    <property type="project" value="UniProtKB-KW"/>
</dbReference>
<dbReference type="InterPro" id="IPR026444">
    <property type="entry name" value="Secre_tail"/>
</dbReference>
<dbReference type="Proteomes" id="UP000237640">
    <property type="component" value="Unassembled WGS sequence"/>
</dbReference>
<dbReference type="InterPro" id="IPR036116">
    <property type="entry name" value="FN3_sf"/>
</dbReference>
<evidence type="ECO:0000256" key="2">
    <source>
        <dbReference type="ARBA" id="ARBA00022729"/>
    </source>
</evidence>
<dbReference type="InterPro" id="IPR013783">
    <property type="entry name" value="Ig-like_fold"/>
</dbReference>
<proteinExistence type="predicted"/>
<dbReference type="Gene3D" id="3.40.390.10">
    <property type="entry name" value="Collagenase (Catalytic Domain)"/>
    <property type="match status" value="1"/>
</dbReference>
<keyword evidence="6" id="KW-1185">Reference proteome</keyword>
<evidence type="ECO:0000259" key="4">
    <source>
        <dbReference type="PROSITE" id="PS51829"/>
    </source>
</evidence>
<dbReference type="Pfam" id="PF18962">
    <property type="entry name" value="Por_Secre_tail"/>
    <property type="match status" value="1"/>
</dbReference>
<dbReference type="SUPFAM" id="SSF49265">
    <property type="entry name" value="Fibronectin type III"/>
    <property type="match status" value="1"/>
</dbReference>
<organism evidence="5 6">
    <name type="scientific">Flagellimonas meridianipacifica</name>
    <dbReference type="NCBI Taxonomy" id="1080225"/>
    <lineage>
        <taxon>Bacteria</taxon>
        <taxon>Pseudomonadati</taxon>
        <taxon>Bacteroidota</taxon>
        <taxon>Flavobacteriia</taxon>
        <taxon>Flavobacteriales</taxon>
        <taxon>Flavobacteriaceae</taxon>
        <taxon>Flagellimonas</taxon>
    </lineage>
</organism>
<dbReference type="InterPro" id="IPR002884">
    <property type="entry name" value="P_dom"/>
</dbReference>
<dbReference type="PROSITE" id="PS51829">
    <property type="entry name" value="P_HOMO_B"/>
    <property type="match status" value="1"/>
</dbReference>
<dbReference type="InterPro" id="IPR024079">
    <property type="entry name" value="MetalloPept_cat_dom_sf"/>
</dbReference>
<keyword evidence="3" id="KW-0378">Hydrolase</keyword>
<dbReference type="Pfam" id="PF13583">
    <property type="entry name" value="Reprolysin_4"/>
    <property type="match status" value="1"/>
</dbReference>
<dbReference type="NCBIfam" id="TIGR04183">
    <property type="entry name" value="Por_Secre_tail"/>
    <property type="match status" value="1"/>
</dbReference>